<evidence type="ECO:0000256" key="10">
    <source>
        <dbReference type="ARBA" id="ARBA00048605"/>
    </source>
</evidence>
<dbReference type="GO" id="GO:0004571">
    <property type="term" value="F:mannosyl-oligosaccharide 1,2-alpha-mannosidase activity"/>
    <property type="evidence" value="ECO:0007669"/>
    <property type="project" value="UniProtKB-EC"/>
</dbReference>
<feature type="active site" description="Proton donor" evidence="11">
    <location>
        <position position="387"/>
    </location>
</feature>
<keyword evidence="5 13" id="KW-0378">Hydrolase</keyword>
<evidence type="ECO:0000256" key="11">
    <source>
        <dbReference type="PIRSR" id="PIRSR601382-1"/>
    </source>
</evidence>
<dbReference type="InterPro" id="IPR001382">
    <property type="entry name" value="Glyco_hydro_47"/>
</dbReference>
<dbReference type="UniPathway" id="UPA00378"/>
<dbReference type="PANTHER" id="PTHR11742">
    <property type="entry name" value="MANNOSYL-OLIGOSACCHARIDE ALPHA-1,2-MANNOSIDASE-RELATED"/>
    <property type="match status" value="1"/>
</dbReference>
<comment type="similarity">
    <text evidence="3 13">Belongs to the glycosyl hydrolase 47 family.</text>
</comment>
<keyword evidence="6" id="KW-1015">Disulfide bond</keyword>
<keyword evidence="4 14" id="KW-0732">Signal</keyword>
<evidence type="ECO:0000313" key="15">
    <source>
        <dbReference type="EMBL" id="ROT38442.1"/>
    </source>
</evidence>
<evidence type="ECO:0000256" key="8">
    <source>
        <dbReference type="ARBA" id="ARBA00023295"/>
    </source>
</evidence>
<dbReference type="GO" id="GO:0005509">
    <property type="term" value="F:calcium ion binding"/>
    <property type="evidence" value="ECO:0007669"/>
    <property type="project" value="InterPro"/>
</dbReference>
<comment type="catalytic activity">
    <reaction evidence="9">
        <text>N(4)-(alpha-D-Man-(1-&gt;2)-alpha-D-Man-(1-&gt;2)-alpha-D-Man-(1-&gt;3)-[alpha-D-Man-(1-&gt;3)-[alpha-D-Man-(1-&gt;2)-alpha-D-Man-(1-&gt;6)]-alpha-D-Man-(1-&gt;6)]-beta-D-Man-(1-&gt;4)-beta-D-GlcNAc-(1-&gt;4)-beta-D-GlcNAc)-L-asparaginyl-[protein] (N-glucan mannose isomer 8A1,2,3B1,3) + 3 H2O = N(4)-(alpha-D-Man-(1-&gt;3)-[alpha-D-Man-(1-&gt;3)-[alpha-D-Man-(1-&gt;6)]-alpha-D-Man-(1-&gt;6)]-beta-D-Man-(1-&gt;4)-beta-D-GlcNAc-(1-&gt;4)-beta-D-GlcNAc)-L-asparaginyl-[protein] (N-glucan mannose isomer 5A1,2) + 3 beta-D-mannose</text>
        <dbReference type="Rhea" id="RHEA:56028"/>
        <dbReference type="Rhea" id="RHEA-COMP:14358"/>
        <dbReference type="Rhea" id="RHEA-COMP:14367"/>
        <dbReference type="ChEBI" id="CHEBI:15377"/>
        <dbReference type="ChEBI" id="CHEBI:28563"/>
        <dbReference type="ChEBI" id="CHEBI:59087"/>
        <dbReference type="ChEBI" id="CHEBI:60628"/>
        <dbReference type="EC" id="3.2.1.113"/>
    </reaction>
</comment>
<dbReference type="STRING" id="1314773.A0A3N2PVB7"/>
<evidence type="ECO:0000256" key="1">
    <source>
        <dbReference type="ARBA" id="ARBA00001913"/>
    </source>
</evidence>
<feature type="active site" evidence="11">
    <location>
        <position position="431"/>
    </location>
</feature>
<keyword evidence="7" id="KW-0325">Glycoprotein</keyword>
<dbReference type="SUPFAM" id="SSF48225">
    <property type="entry name" value="Seven-hairpin glycosidases"/>
    <property type="match status" value="1"/>
</dbReference>
<proteinExistence type="inferred from homology"/>
<dbReference type="InterPro" id="IPR050749">
    <property type="entry name" value="Glycosyl_Hydrolase_47"/>
</dbReference>
<evidence type="ECO:0000256" key="12">
    <source>
        <dbReference type="PIRSR" id="PIRSR601382-2"/>
    </source>
</evidence>
<evidence type="ECO:0000256" key="5">
    <source>
        <dbReference type="ARBA" id="ARBA00022801"/>
    </source>
</evidence>
<keyword evidence="8 13" id="KW-0326">Glycosidase</keyword>
<dbReference type="EMBL" id="ML119055">
    <property type="protein sequence ID" value="ROT38442.1"/>
    <property type="molecule type" value="Genomic_DNA"/>
</dbReference>
<gene>
    <name evidence="15" type="ORF">SODALDRAFT_278023</name>
</gene>
<feature type="chain" id="PRO_5018267078" description="alpha-1,2-Mannosidase" evidence="14">
    <location>
        <begin position="24"/>
        <end position="534"/>
    </location>
</feature>
<evidence type="ECO:0000313" key="16">
    <source>
        <dbReference type="Proteomes" id="UP000272025"/>
    </source>
</evidence>
<evidence type="ECO:0000256" key="4">
    <source>
        <dbReference type="ARBA" id="ARBA00022729"/>
    </source>
</evidence>
<evidence type="ECO:0000256" key="3">
    <source>
        <dbReference type="ARBA" id="ARBA00007658"/>
    </source>
</evidence>
<dbReference type="GO" id="GO:0005783">
    <property type="term" value="C:endoplasmic reticulum"/>
    <property type="evidence" value="ECO:0007669"/>
    <property type="project" value="TreeGrafter"/>
</dbReference>
<comment type="catalytic activity">
    <reaction evidence="10">
        <text>N(4)-(alpha-D-Man-(1-&gt;2)-alpha-D-Man-(1-&gt;2)-alpha-D-Man-(1-&gt;3)-[alpha-D-Man-(1-&gt;2)-alpha-D-Man-(1-&gt;3)-[alpha-D-Man-(1-&gt;2)-alpha-D-Man-(1-&gt;6)]-alpha-D-Man-(1-&gt;6)]-beta-D-Man-(1-&gt;4)-beta-D-GlcNAc-(1-&gt;4)-beta-D-GlcNAc)-L-asparaginyl-[protein] (N-glucan mannose isomer 9A1,2,3B1,2,3) + 4 H2O = N(4)-(alpha-D-Man-(1-&gt;3)-[alpha-D-Man-(1-&gt;3)-[alpha-D-Man-(1-&gt;6)]-alpha-D-Man-(1-&gt;6)]-beta-D-Man-(1-&gt;4)-beta-D-GlcNAc-(1-&gt;4)-beta-D-GlcNAc)-L-asparaginyl-[protein] (N-glucan mannose isomer 5A1,2) + 4 beta-D-mannose</text>
        <dbReference type="Rhea" id="RHEA:56008"/>
        <dbReference type="Rhea" id="RHEA-COMP:14356"/>
        <dbReference type="Rhea" id="RHEA-COMP:14367"/>
        <dbReference type="ChEBI" id="CHEBI:15377"/>
        <dbReference type="ChEBI" id="CHEBI:28563"/>
        <dbReference type="ChEBI" id="CHEBI:59087"/>
        <dbReference type="ChEBI" id="CHEBI:139493"/>
        <dbReference type="EC" id="3.2.1.113"/>
    </reaction>
</comment>
<comment type="cofactor">
    <cofactor evidence="1 12">
        <name>Ca(2+)</name>
        <dbReference type="ChEBI" id="CHEBI:29108"/>
    </cofactor>
</comment>
<dbReference type="Gene3D" id="1.50.10.10">
    <property type="match status" value="1"/>
</dbReference>
<accession>A0A3N2PVB7</accession>
<dbReference type="InterPro" id="IPR012341">
    <property type="entry name" value="6hp_glycosidase-like_sf"/>
</dbReference>
<evidence type="ECO:0000256" key="13">
    <source>
        <dbReference type="RuleBase" id="RU361193"/>
    </source>
</evidence>
<feature type="signal peptide" evidence="14">
    <location>
        <begin position="1"/>
        <end position="23"/>
    </location>
</feature>
<evidence type="ECO:0000256" key="7">
    <source>
        <dbReference type="ARBA" id="ARBA00023180"/>
    </source>
</evidence>
<dbReference type="FunFam" id="1.50.10.10:FF:000047">
    <property type="entry name" value="Mannosyl-oligosaccharide alpha-1,2-mannosidase"/>
    <property type="match status" value="1"/>
</dbReference>
<dbReference type="PANTHER" id="PTHR11742:SF101">
    <property type="entry name" value="MANNOSYL-OLIGOSACCHARIDE ALPHA-1,2-MANNOSIDASE 1B"/>
    <property type="match status" value="1"/>
</dbReference>
<sequence length="534" mass="59122">MRLRYHPYSPLILFGLAAARSLADSTASTLDGADTTHTHRKGGPDAAKARAVKDAYLISWNGYYDHAFPDDTLQPVTNGSVNDRSSWGVTAVDSLSAAIIFQDAESVNQILEFIPTIDFTTTRRSEFFSLFETNIRYVGGLLSAYDLLSLPQYRNLPENKTHVETLLKQAVSLGNALKFAFDTPSGVPDPSIQLNPAPRRSGALTNNIAEAGTLVLEWTRLSDLTGDPSYAALAQKAESYILHPAPPSAEPFPGLVGTHLRIADGRFTDTSGGWSGLTDSFYEYLIKMYLYDPDQFAFYKERWMAAADSTMRYLVSHPSTRQDITFLSLYRGTTTIPVSTHLASFAGGNFILGGLLLNETKYVDFGLRLAESYYQTYRGTATGIGPEAFRWFDNAKPPSGDNTPPPTAEDAASYASAGFWATARQYILRPETVESLYHAYRATGDAKYQDMAWRAFRDVARAARVGGAYAGLADVTGADGGRFLDRMESFWITETLKYLYLLFTEDSEIQVQAGRPNMWVYGTEAQPYRIRSNR</sequence>
<evidence type="ECO:0000256" key="9">
    <source>
        <dbReference type="ARBA" id="ARBA00047669"/>
    </source>
</evidence>
<keyword evidence="12" id="KW-0106">Calcium</keyword>
<feature type="active site" evidence="11">
    <location>
        <position position="279"/>
    </location>
</feature>
<reference evidence="15 16" key="1">
    <citation type="journal article" date="2018" name="Mol. Ecol.">
        <title>The obligate alkalophilic soda-lake fungus Sodiomyces alkalinus has shifted to a protein diet.</title>
        <authorList>
            <person name="Grum-Grzhimaylo A.A."/>
            <person name="Falkoski D.L."/>
            <person name="van den Heuvel J."/>
            <person name="Valero-Jimenez C.A."/>
            <person name="Min B."/>
            <person name="Choi I.G."/>
            <person name="Lipzen A."/>
            <person name="Daum C.G."/>
            <person name="Aanen D.K."/>
            <person name="Tsang A."/>
            <person name="Henrissat B."/>
            <person name="Bilanenko E.N."/>
            <person name="de Vries R.P."/>
            <person name="van Kan J.A.L."/>
            <person name="Grigoriev I.V."/>
            <person name="Debets A.J.M."/>
        </authorList>
    </citation>
    <scope>NUCLEOTIDE SEQUENCE [LARGE SCALE GENOMIC DNA]</scope>
    <source>
        <strain evidence="15 16">F11</strain>
    </source>
</reference>
<dbReference type="EC" id="3.2.1.-" evidence="13"/>
<name>A0A3N2PVB7_SODAK</name>
<keyword evidence="16" id="KW-1185">Reference proteome</keyword>
<organism evidence="15 16">
    <name type="scientific">Sodiomyces alkalinus (strain CBS 110278 / VKM F-3762 / F11)</name>
    <name type="common">Alkaliphilic filamentous fungus</name>
    <dbReference type="NCBI Taxonomy" id="1314773"/>
    <lineage>
        <taxon>Eukaryota</taxon>
        <taxon>Fungi</taxon>
        <taxon>Dikarya</taxon>
        <taxon>Ascomycota</taxon>
        <taxon>Pezizomycotina</taxon>
        <taxon>Sordariomycetes</taxon>
        <taxon>Hypocreomycetidae</taxon>
        <taxon>Glomerellales</taxon>
        <taxon>Plectosphaerellaceae</taxon>
        <taxon>Sodiomyces</taxon>
    </lineage>
</organism>
<dbReference type="OrthoDB" id="8118055at2759"/>
<dbReference type="PRINTS" id="PR00747">
    <property type="entry name" value="GLYHDRLASE47"/>
</dbReference>
<dbReference type="GO" id="GO:0016020">
    <property type="term" value="C:membrane"/>
    <property type="evidence" value="ECO:0007669"/>
    <property type="project" value="InterPro"/>
</dbReference>
<dbReference type="InterPro" id="IPR036026">
    <property type="entry name" value="Seven-hairpin_glycosidases"/>
</dbReference>
<feature type="binding site" evidence="12">
    <location>
        <position position="523"/>
    </location>
    <ligand>
        <name>Ca(2+)</name>
        <dbReference type="ChEBI" id="CHEBI:29108"/>
    </ligand>
</feature>
<evidence type="ECO:0000256" key="14">
    <source>
        <dbReference type="SAM" id="SignalP"/>
    </source>
</evidence>
<keyword evidence="12" id="KW-0479">Metal-binding</keyword>
<feature type="active site" description="Proton donor" evidence="11">
    <location>
        <position position="132"/>
    </location>
</feature>
<comment type="pathway">
    <text evidence="2">Protein modification; protein glycosylation.</text>
</comment>
<dbReference type="GeneID" id="39576570"/>
<protein>
    <recommendedName>
        <fullName evidence="13">alpha-1,2-Mannosidase</fullName>
        <ecNumber evidence="13">3.2.1.-</ecNumber>
    </recommendedName>
</protein>
<dbReference type="Proteomes" id="UP000272025">
    <property type="component" value="Unassembled WGS sequence"/>
</dbReference>
<dbReference type="GO" id="GO:0036503">
    <property type="term" value="P:ERAD pathway"/>
    <property type="evidence" value="ECO:0007669"/>
    <property type="project" value="UniProtKB-ARBA"/>
</dbReference>
<dbReference type="AlphaFoldDB" id="A0A3N2PVB7"/>
<evidence type="ECO:0000256" key="6">
    <source>
        <dbReference type="ARBA" id="ARBA00023157"/>
    </source>
</evidence>
<dbReference type="Pfam" id="PF01532">
    <property type="entry name" value="Glyco_hydro_47"/>
    <property type="match status" value="1"/>
</dbReference>
<dbReference type="GO" id="GO:0005975">
    <property type="term" value="P:carbohydrate metabolic process"/>
    <property type="evidence" value="ECO:0007669"/>
    <property type="project" value="InterPro"/>
</dbReference>
<dbReference type="RefSeq" id="XP_028466248.1">
    <property type="nucleotide sequence ID" value="XM_028608092.1"/>
</dbReference>
<evidence type="ECO:0000256" key="2">
    <source>
        <dbReference type="ARBA" id="ARBA00004922"/>
    </source>
</evidence>